<keyword evidence="4 5" id="KW-0408">Iron</keyword>
<evidence type="ECO:0000256" key="4">
    <source>
        <dbReference type="ARBA" id="ARBA00023004"/>
    </source>
</evidence>
<evidence type="ECO:0000256" key="6">
    <source>
        <dbReference type="SAM" id="Phobius"/>
    </source>
</evidence>
<keyword evidence="6" id="KW-0812">Transmembrane</keyword>
<dbReference type="Proteomes" id="UP001241169">
    <property type="component" value="Unassembled WGS sequence"/>
</dbReference>
<keyword evidence="6" id="KW-0472">Membrane</keyword>
<dbReference type="PRINTS" id="PR00463">
    <property type="entry name" value="EP450I"/>
</dbReference>
<evidence type="ECO:0000256" key="1">
    <source>
        <dbReference type="ARBA" id="ARBA00001971"/>
    </source>
</evidence>
<dbReference type="InterPro" id="IPR050121">
    <property type="entry name" value="Cytochrome_P450_monoxygenase"/>
</dbReference>
<evidence type="ECO:0000256" key="3">
    <source>
        <dbReference type="ARBA" id="ARBA00022723"/>
    </source>
</evidence>
<evidence type="ECO:0000313" key="7">
    <source>
        <dbReference type="EMBL" id="KAK1531935.1"/>
    </source>
</evidence>
<proteinExistence type="inferred from homology"/>
<comment type="cofactor">
    <cofactor evidence="1">
        <name>heme</name>
        <dbReference type="ChEBI" id="CHEBI:30413"/>
    </cofactor>
</comment>
<feature type="transmembrane region" description="Helical" evidence="6">
    <location>
        <begin position="20"/>
        <end position="41"/>
    </location>
</feature>
<dbReference type="Gene3D" id="1.10.630.10">
    <property type="entry name" value="Cytochrome P450"/>
    <property type="match status" value="1"/>
</dbReference>
<evidence type="ECO:0000256" key="5">
    <source>
        <dbReference type="RuleBase" id="RU000461"/>
    </source>
</evidence>
<sequence>MESTKDILFFPGISWATSRWTQILGVGLAAWLFYGTFLAIYRVTLHPLAKFPGPKFAGATYWYEVWFDVVRWGKFTHEIKRLHEIYGPIVRINPDEVHCNDPEFVDIIYANGSKKRNKSKMFVEGFAADLKNVRDLRRPEVTHQSANFCHQGGFGTVDHAHHRLRRAAASKYFSRAQIAKLEWVIHQDAQRLCDKFLRYQGRGPFEAASAYSCFTADIVSDYCFGQPFGFLHQADWEPNFKEAVYAMLQLIHIMRHFPWTTWLMEAIPLGVIRKLSSKMGALAEQSKVKMPEMVRQTKSAYEAGIKRDRTTVIHSLLESDLPPEEKTIKRLTGEATVMLAAGTETTASALSVCTYHLLRNPDVVEKIRAELLSVTMNPKEIPTWATLERLPYFSASIMEALRMGYGSPSRLPRIAPDEDLVYQGTWTPPGASSPVEVTHVIPRGYASGMSAWIMHHDERAFPDSNRFLPKRWLDEDGQRRRGLERYLLTFSKGSRQCLGMQLAYCELHVAIAAMTLRVLPKLRLYETTDADVEYDYDLAVAMPKKGSKGIRLEVV</sequence>
<keyword evidence="2 5" id="KW-0349">Heme</keyword>
<dbReference type="InterPro" id="IPR017972">
    <property type="entry name" value="Cyt_P450_CS"/>
</dbReference>
<dbReference type="CDD" id="cd11062">
    <property type="entry name" value="CYP58-like"/>
    <property type="match status" value="1"/>
</dbReference>
<gene>
    <name evidence="7" type="ORF">CPAR01_11584</name>
</gene>
<accession>A0ABQ9SC16</accession>
<dbReference type="RefSeq" id="XP_060346191.1">
    <property type="nucleotide sequence ID" value="XM_060495843.1"/>
</dbReference>
<dbReference type="InterPro" id="IPR002401">
    <property type="entry name" value="Cyt_P450_E_grp-I"/>
</dbReference>
<reference evidence="7 8" key="1">
    <citation type="submission" date="2016-10" db="EMBL/GenBank/DDBJ databases">
        <title>The genome sequence of Colletotrichum fioriniae PJ7.</title>
        <authorList>
            <person name="Baroncelli R."/>
        </authorList>
    </citation>
    <scope>NUCLEOTIDE SEQUENCE [LARGE SCALE GENOMIC DNA]</scope>
    <source>
        <strain evidence="7 8">IMI 384185</strain>
    </source>
</reference>
<dbReference type="EMBL" id="MOPA01000009">
    <property type="protein sequence ID" value="KAK1531935.1"/>
    <property type="molecule type" value="Genomic_DNA"/>
</dbReference>
<dbReference type="PANTHER" id="PTHR24305">
    <property type="entry name" value="CYTOCHROME P450"/>
    <property type="match status" value="1"/>
</dbReference>
<dbReference type="PANTHER" id="PTHR24305:SF147">
    <property type="entry name" value="P450, PUTATIVE (EUROFUNG)-RELATED"/>
    <property type="match status" value="1"/>
</dbReference>
<dbReference type="InterPro" id="IPR036396">
    <property type="entry name" value="Cyt_P450_sf"/>
</dbReference>
<keyword evidence="8" id="KW-1185">Reference proteome</keyword>
<dbReference type="Pfam" id="PF00067">
    <property type="entry name" value="p450"/>
    <property type="match status" value="1"/>
</dbReference>
<keyword evidence="6" id="KW-1133">Transmembrane helix</keyword>
<comment type="caution">
    <text evidence="7">The sequence shown here is derived from an EMBL/GenBank/DDBJ whole genome shotgun (WGS) entry which is preliminary data.</text>
</comment>
<dbReference type="InterPro" id="IPR001128">
    <property type="entry name" value="Cyt_P450"/>
</dbReference>
<evidence type="ECO:0000313" key="8">
    <source>
        <dbReference type="Proteomes" id="UP001241169"/>
    </source>
</evidence>
<dbReference type="GeneID" id="85379742"/>
<organism evidence="7 8">
    <name type="scientific">Colletotrichum paranaense</name>
    <dbReference type="NCBI Taxonomy" id="1914294"/>
    <lineage>
        <taxon>Eukaryota</taxon>
        <taxon>Fungi</taxon>
        <taxon>Dikarya</taxon>
        <taxon>Ascomycota</taxon>
        <taxon>Pezizomycotina</taxon>
        <taxon>Sordariomycetes</taxon>
        <taxon>Hypocreomycetidae</taxon>
        <taxon>Glomerellales</taxon>
        <taxon>Glomerellaceae</taxon>
        <taxon>Colletotrichum</taxon>
        <taxon>Colletotrichum acutatum species complex</taxon>
    </lineage>
</organism>
<dbReference type="SUPFAM" id="SSF48264">
    <property type="entry name" value="Cytochrome P450"/>
    <property type="match status" value="1"/>
</dbReference>
<evidence type="ECO:0000256" key="2">
    <source>
        <dbReference type="ARBA" id="ARBA00022617"/>
    </source>
</evidence>
<protein>
    <submittedName>
        <fullName evidence="7">Trichodiene oxygenase</fullName>
    </submittedName>
</protein>
<name>A0ABQ9SC16_9PEZI</name>
<keyword evidence="3 5" id="KW-0479">Metal-binding</keyword>
<dbReference type="PRINTS" id="PR00385">
    <property type="entry name" value="P450"/>
</dbReference>
<keyword evidence="5" id="KW-0560">Oxidoreductase</keyword>
<dbReference type="PROSITE" id="PS00086">
    <property type="entry name" value="CYTOCHROME_P450"/>
    <property type="match status" value="1"/>
</dbReference>
<keyword evidence="5" id="KW-0503">Monooxygenase</keyword>
<comment type="similarity">
    <text evidence="5">Belongs to the cytochrome P450 family.</text>
</comment>